<dbReference type="AlphaFoldDB" id="F9Y4X1"/>
<dbReference type="GO" id="GO:0005886">
    <property type="term" value="C:plasma membrane"/>
    <property type="evidence" value="ECO:0007669"/>
    <property type="project" value="TreeGrafter"/>
</dbReference>
<dbReference type="InterPro" id="IPR050445">
    <property type="entry name" value="Bact_polysacc_biosynth/exp"/>
</dbReference>
<organism evidence="2 3">
    <name type="scientific">Ketogulonicigenium vulgare (strain WSH-001)</name>
    <dbReference type="NCBI Taxonomy" id="759362"/>
    <lineage>
        <taxon>Bacteria</taxon>
        <taxon>Pseudomonadati</taxon>
        <taxon>Pseudomonadota</taxon>
        <taxon>Alphaproteobacteria</taxon>
        <taxon>Rhodobacterales</taxon>
        <taxon>Roseobacteraceae</taxon>
        <taxon>Ketogulonicigenium</taxon>
    </lineage>
</organism>
<name>F9Y4X1_KETVW</name>
<dbReference type="HOGENOM" id="CLU_027864_1_1_5"/>
<dbReference type="EMBL" id="CP002018">
    <property type="protein sequence ID" value="AEM41855.1"/>
    <property type="molecule type" value="Genomic_DNA"/>
</dbReference>
<keyword evidence="3" id="KW-1185">Reference proteome</keyword>
<dbReference type="PANTHER" id="PTHR32309:SF13">
    <property type="entry name" value="FERRIC ENTEROBACTIN TRANSPORT PROTEIN FEPE"/>
    <property type="match status" value="1"/>
</dbReference>
<dbReference type="OrthoDB" id="7800844at2"/>
<keyword evidence="1" id="KW-0472">Membrane</keyword>
<feature type="transmembrane region" description="Helical" evidence="1">
    <location>
        <begin position="40"/>
        <end position="63"/>
    </location>
</feature>
<dbReference type="GO" id="GO:0004713">
    <property type="term" value="F:protein tyrosine kinase activity"/>
    <property type="evidence" value="ECO:0007669"/>
    <property type="project" value="TreeGrafter"/>
</dbReference>
<dbReference type="PANTHER" id="PTHR32309">
    <property type="entry name" value="TYROSINE-PROTEIN KINASE"/>
    <property type="match status" value="1"/>
</dbReference>
<dbReference type="eggNOG" id="COG3524">
    <property type="taxonomic scope" value="Bacteria"/>
</dbReference>
<dbReference type="RefSeq" id="WP_013385228.1">
    <property type="nucleotide sequence ID" value="NC_017384.1"/>
</dbReference>
<reference evidence="2 3" key="1">
    <citation type="journal article" date="2011" name="J. Bacteriol.">
        <title>Complete genome sequence of the industrial strain Ketogulonicigenium vulgare WSH-001.</title>
        <authorList>
            <person name="Liu L."/>
            <person name="Li Y."/>
            <person name="Zhang J."/>
            <person name="Zhou Z."/>
            <person name="Liu J."/>
            <person name="Li X."/>
            <person name="Zhou J."/>
            <person name="Du G."/>
            <person name="Wang L."/>
            <person name="Chen J."/>
        </authorList>
    </citation>
    <scope>NUCLEOTIDE SEQUENCE [LARGE SCALE GENOMIC DNA]</scope>
    <source>
        <strain evidence="2 3">WSH-001</strain>
    </source>
</reference>
<dbReference type="PATRIC" id="fig|759362.5.peg.2087"/>
<dbReference type="KEGG" id="kvl:KVU_2016"/>
<sequence length="400" mass="43649">MTALSPHIPDSTVESGAAPRLEAAITLARLPQARVRRRHIGLALAYLLMVVLPLALTGGYLWLRAADQYATPIAFAITLPEQASSAGDMLGGWAALTGTAGGSTQRDSDMLYEFLRSPALVAALDAQLDLRQMFARATPRDPVFGFHPSGTIEDLTRYWQRMVHVRQDPASGLIFLRVQAFDPGDAQRIADAILAQSQRVITDVAALAHADATDQAASEVTRSLERLITARADLAAFRARNQMIDPAEDVLGQMSILQALQAQAASAMIDRDMLLATAAPGDPRLAQAQLRIDTITARIGIERAQFGEDHAYVALLTAYERLVALRDFAQSAYLSALAAQDVARAEAARQSRFVAPFIPPAPAERSEYPQRWLIWGLTAFFCNLTWAIGVLIYYALRDRK</sequence>
<evidence type="ECO:0000313" key="3">
    <source>
        <dbReference type="Proteomes" id="UP000000692"/>
    </source>
</evidence>
<keyword evidence="1" id="KW-0812">Transmembrane</keyword>
<evidence type="ECO:0000313" key="2">
    <source>
        <dbReference type="EMBL" id="AEM41855.1"/>
    </source>
</evidence>
<keyword evidence="1" id="KW-1133">Transmembrane helix</keyword>
<accession>F9Y4X1</accession>
<proteinExistence type="predicted"/>
<feature type="transmembrane region" description="Helical" evidence="1">
    <location>
        <begin position="372"/>
        <end position="396"/>
    </location>
</feature>
<gene>
    <name evidence="2" type="ordered locus">KVU_2016</name>
</gene>
<protein>
    <submittedName>
        <fullName evidence="2">Capsule polysaccharide export protein-like protein</fullName>
    </submittedName>
</protein>
<dbReference type="Proteomes" id="UP000000692">
    <property type="component" value="Chromosome"/>
</dbReference>
<evidence type="ECO:0000256" key="1">
    <source>
        <dbReference type="SAM" id="Phobius"/>
    </source>
</evidence>